<dbReference type="Proteomes" id="UP000198670">
    <property type="component" value="Unassembled WGS sequence"/>
</dbReference>
<keyword evidence="2" id="KW-1185">Reference proteome</keyword>
<sequence length="86" mass="10185">MEFKEPIVVTWFDIFQTFQEGEEREYDTSKEVAIRHAISRRVKYERPDLSFTTWTSTAKTGDRKFHVRRLTQEEITQQQQSAVSAG</sequence>
<dbReference type="AlphaFoldDB" id="A0A1I3DZT1"/>
<dbReference type="RefSeq" id="WP_090624225.1">
    <property type="nucleotide sequence ID" value="NZ_FOQO01000001.1"/>
</dbReference>
<name>A0A1I3DZT1_9SPHI</name>
<gene>
    <name evidence="1" type="ORF">SAMN05444682_101707</name>
</gene>
<evidence type="ECO:0000313" key="2">
    <source>
        <dbReference type="Proteomes" id="UP000198670"/>
    </source>
</evidence>
<proteinExistence type="predicted"/>
<dbReference type="STRING" id="1477437.SAMN05444682_101707"/>
<dbReference type="EMBL" id="FOQO01000001">
    <property type="protein sequence ID" value="SFH92254.1"/>
    <property type="molecule type" value="Genomic_DNA"/>
</dbReference>
<protein>
    <submittedName>
        <fullName evidence="1">Uncharacterized protein</fullName>
    </submittedName>
</protein>
<evidence type="ECO:0000313" key="1">
    <source>
        <dbReference type="EMBL" id="SFH92254.1"/>
    </source>
</evidence>
<accession>A0A1I3DZT1</accession>
<reference evidence="1 2" key="1">
    <citation type="submission" date="2016-10" db="EMBL/GenBank/DDBJ databases">
        <authorList>
            <person name="de Groot N.N."/>
        </authorList>
    </citation>
    <scope>NUCLEOTIDE SEQUENCE [LARGE SCALE GENOMIC DNA]</scope>
    <source>
        <strain evidence="1 2">RK1</strain>
    </source>
</reference>
<organism evidence="1 2">
    <name type="scientific">Parapedobacter indicus</name>
    <dbReference type="NCBI Taxonomy" id="1477437"/>
    <lineage>
        <taxon>Bacteria</taxon>
        <taxon>Pseudomonadati</taxon>
        <taxon>Bacteroidota</taxon>
        <taxon>Sphingobacteriia</taxon>
        <taxon>Sphingobacteriales</taxon>
        <taxon>Sphingobacteriaceae</taxon>
        <taxon>Parapedobacter</taxon>
    </lineage>
</organism>